<name>A0A8J5S0W2_ZIZPA</name>
<dbReference type="Proteomes" id="UP000729402">
    <property type="component" value="Unassembled WGS sequence"/>
</dbReference>
<evidence type="ECO:0000256" key="1">
    <source>
        <dbReference type="SAM" id="MobiDB-lite"/>
    </source>
</evidence>
<evidence type="ECO:0000313" key="3">
    <source>
        <dbReference type="Proteomes" id="UP000729402"/>
    </source>
</evidence>
<feature type="compositionally biased region" description="Basic residues" evidence="1">
    <location>
        <begin position="1"/>
        <end position="10"/>
    </location>
</feature>
<organism evidence="2 3">
    <name type="scientific">Zizania palustris</name>
    <name type="common">Northern wild rice</name>
    <dbReference type="NCBI Taxonomy" id="103762"/>
    <lineage>
        <taxon>Eukaryota</taxon>
        <taxon>Viridiplantae</taxon>
        <taxon>Streptophyta</taxon>
        <taxon>Embryophyta</taxon>
        <taxon>Tracheophyta</taxon>
        <taxon>Spermatophyta</taxon>
        <taxon>Magnoliopsida</taxon>
        <taxon>Liliopsida</taxon>
        <taxon>Poales</taxon>
        <taxon>Poaceae</taxon>
        <taxon>BOP clade</taxon>
        <taxon>Oryzoideae</taxon>
        <taxon>Oryzeae</taxon>
        <taxon>Zizaniinae</taxon>
        <taxon>Zizania</taxon>
    </lineage>
</organism>
<protein>
    <submittedName>
        <fullName evidence="2">Uncharacterized protein</fullName>
    </submittedName>
</protein>
<reference evidence="2" key="1">
    <citation type="journal article" date="2021" name="bioRxiv">
        <title>Whole Genome Assembly and Annotation of Northern Wild Rice, Zizania palustris L., Supports a Whole Genome Duplication in the Zizania Genus.</title>
        <authorList>
            <person name="Haas M."/>
            <person name="Kono T."/>
            <person name="Macchietto M."/>
            <person name="Millas R."/>
            <person name="McGilp L."/>
            <person name="Shao M."/>
            <person name="Duquette J."/>
            <person name="Hirsch C.N."/>
            <person name="Kimball J."/>
        </authorList>
    </citation>
    <scope>NUCLEOTIDE SEQUENCE</scope>
    <source>
        <tissue evidence="2">Fresh leaf tissue</tissue>
    </source>
</reference>
<dbReference type="EMBL" id="JAAALK010000288">
    <property type="protein sequence ID" value="KAG8052990.1"/>
    <property type="molecule type" value="Genomic_DNA"/>
</dbReference>
<feature type="region of interest" description="Disordered" evidence="1">
    <location>
        <begin position="1"/>
        <end position="39"/>
    </location>
</feature>
<sequence>MAASAPRRRASGGGGGCLNGGRRSLRLQHQGDGSKLAGEWRWSHRRSTRRLRAKRAATAAPRDESNRAMATVGGGILGQAIGMPDRFLG</sequence>
<reference evidence="2" key="2">
    <citation type="submission" date="2021-02" db="EMBL/GenBank/DDBJ databases">
        <authorList>
            <person name="Kimball J.A."/>
            <person name="Haas M.W."/>
            <person name="Macchietto M."/>
            <person name="Kono T."/>
            <person name="Duquette J."/>
            <person name="Shao M."/>
        </authorList>
    </citation>
    <scope>NUCLEOTIDE SEQUENCE</scope>
    <source>
        <tissue evidence="2">Fresh leaf tissue</tissue>
    </source>
</reference>
<evidence type="ECO:0000313" key="2">
    <source>
        <dbReference type="EMBL" id="KAG8052990.1"/>
    </source>
</evidence>
<accession>A0A8J5S0W2</accession>
<proteinExistence type="predicted"/>
<gene>
    <name evidence="2" type="ORF">GUJ93_ZPchr0001g30088</name>
</gene>
<dbReference type="AlphaFoldDB" id="A0A8J5S0W2"/>
<comment type="caution">
    <text evidence="2">The sequence shown here is derived from an EMBL/GenBank/DDBJ whole genome shotgun (WGS) entry which is preliminary data.</text>
</comment>
<keyword evidence="3" id="KW-1185">Reference proteome</keyword>